<keyword evidence="1" id="KW-0732">Signal</keyword>
<gene>
    <name evidence="2" type="ORF">V3328_02220</name>
</gene>
<dbReference type="AlphaFoldDB" id="A0AAW9RPW7"/>
<dbReference type="Pfam" id="PF12228">
    <property type="entry name" value="DUF3604"/>
    <property type="match status" value="1"/>
</dbReference>
<organism evidence="2 3">
    <name type="scientific">Microbaculum marinum</name>
    <dbReference type="NCBI Taxonomy" id="1764581"/>
    <lineage>
        <taxon>Bacteria</taxon>
        <taxon>Pseudomonadati</taxon>
        <taxon>Pseudomonadota</taxon>
        <taxon>Alphaproteobacteria</taxon>
        <taxon>Hyphomicrobiales</taxon>
        <taxon>Tepidamorphaceae</taxon>
        <taxon>Microbaculum</taxon>
    </lineage>
</organism>
<keyword evidence="3" id="KW-1185">Reference proteome</keyword>
<comment type="caution">
    <text evidence="2">The sequence shown here is derived from an EMBL/GenBank/DDBJ whole genome shotgun (WGS) entry which is preliminary data.</text>
</comment>
<dbReference type="EMBL" id="JAZHOF010000001">
    <property type="protein sequence ID" value="MEJ8570275.1"/>
    <property type="molecule type" value="Genomic_DNA"/>
</dbReference>
<accession>A0AAW9RPW7</accession>
<dbReference type="InterPro" id="IPR022028">
    <property type="entry name" value="DUF3604"/>
</dbReference>
<evidence type="ECO:0000313" key="2">
    <source>
        <dbReference type="EMBL" id="MEJ8570275.1"/>
    </source>
</evidence>
<feature type="chain" id="PRO_5043746043" evidence="1">
    <location>
        <begin position="29"/>
        <end position="696"/>
    </location>
</feature>
<name>A0AAW9RPW7_9HYPH</name>
<proteinExistence type="predicted"/>
<evidence type="ECO:0000313" key="3">
    <source>
        <dbReference type="Proteomes" id="UP001378188"/>
    </source>
</evidence>
<dbReference type="Proteomes" id="UP001378188">
    <property type="component" value="Unassembled WGS sequence"/>
</dbReference>
<reference evidence="2 3" key="1">
    <citation type="submission" date="2024-02" db="EMBL/GenBank/DDBJ databases">
        <title>Genome analysis and characterization of Microbaculum marinisediminis sp. nov., isolated from marine sediment.</title>
        <authorList>
            <person name="Du Z.-J."/>
            <person name="Ye Y.-Q."/>
            <person name="Zhang Z.-R."/>
            <person name="Yuan S.-M."/>
            <person name="Zhang X.-Y."/>
        </authorList>
    </citation>
    <scope>NUCLEOTIDE SEQUENCE [LARGE SCALE GENOMIC DNA]</scope>
    <source>
        <strain evidence="2 3">SDUM1044001</strain>
    </source>
</reference>
<protein>
    <submittedName>
        <fullName evidence="2">DUF3604 domain-containing protein</fullName>
    </submittedName>
</protein>
<evidence type="ECO:0000256" key="1">
    <source>
        <dbReference type="SAM" id="SignalP"/>
    </source>
</evidence>
<feature type="signal peptide" evidence="1">
    <location>
        <begin position="1"/>
        <end position="28"/>
    </location>
</feature>
<dbReference type="RefSeq" id="WP_340328007.1">
    <property type="nucleotide sequence ID" value="NZ_JAZHOF010000001.1"/>
</dbReference>
<sequence length="696" mass="76205">MKYSYIAATLAICAGAIPLLTVSGTAQAGSNPPFKQTETRESCDSYDSLKQPFFGELHLHTSYSFDAYTLSVRNDPNAAYEFAKGGEIKLPAASARGGGPQTRTAQLRRPIDFAAVTDHSELLGPMEICTRSPKGTTGRDSLQCRQMRTGEVRPGNPNSFNPTGVAALWAANPIARPNGAGPLRPLCNGANCKAADVSIWQSIQEAAETHYDRSSDCKFTTFVGYEYTAQPLGSNLHRNVIFRNADVPFLPVSNVTTRGPYPPVLWKKLRNRCVDKPGSDCDVLTIPHNANLSGGMMFPDPADEEEAAERAFFEPLTEIYQHKAASECRYDREAQHGVQTKDPLCTFEQMINDILAPQADPPDIYNFPPRNMVRNALKDGMALAEGLGGTNPFKYGLIASTDSHNGDPGDTVEQDFQGHAGSTDAPVIPMLSNVRLGPGGLAVAWAEENSRDSIFEALRRKETYGTSGTRPVVRFFAGWDYESGMCGQSDRIQLGYDGGVPMGGDLSVPPDQGDKPRFMVAALRDTNSARLERVQIVKGWVTESGKTRERVYDVAGRERKYSRKYIQKVCDAQAASIGQPTVSLPTRGANELCTVWTDEDFRSDRPAFYYVRVLETPVCRWSTLSCQSAGVNPFARPKVCQRQATRANNAAARAGEIGWGEVPFDVCCLTEQNDPFFEPAIQERAWTSPVWYAPGG</sequence>